<keyword evidence="1" id="KW-0812">Transmembrane</keyword>
<protein>
    <submittedName>
        <fullName evidence="2">Uncharacterized protein</fullName>
    </submittedName>
</protein>
<dbReference type="RefSeq" id="WP_133818441.1">
    <property type="nucleotide sequence ID" value="NZ_SNZH01000005.1"/>
</dbReference>
<evidence type="ECO:0000313" key="3">
    <source>
        <dbReference type="Proteomes" id="UP000295293"/>
    </source>
</evidence>
<dbReference type="EMBL" id="SNZH01000005">
    <property type="protein sequence ID" value="TDR44928.1"/>
    <property type="molecule type" value="Genomic_DNA"/>
</dbReference>
<comment type="caution">
    <text evidence="2">The sequence shown here is derived from an EMBL/GenBank/DDBJ whole genome shotgun (WGS) entry which is preliminary data.</text>
</comment>
<gene>
    <name evidence="2" type="ORF">DFR29_105111</name>
</gene>
<keyword evidence="1" id="KW-0472">Membrane</keyword>
<evidence type="ECO:0000313" key="2">
    <source>
        <dbReference type="EMBL" id="TDR44928.1"/>
    </source>
</evidence>
<feature type="transmembrane region" description="Helical" evidence="1">
    <location>
        <begin position="12"/>
        <end position="32"/>
    </location>
</feature>
<name>A0A4R6Z0A3_9GAMM</name>
<reference evidence="2 3" key="1">
    <citation type="submission" date="2019-03" db="EMBL/GenBank/DDBJ databases">
        <title>Genomic Encyclopedia of Type Strains, Phase IV (KMG-IV): sequencing the most valuable type-strain genomes for metagenomic binning, comparative biology and taxonomic classification.</title>
        <authorList>
            <person name="Goeker M."/>
        </authorList>
    </citation>
    <scope>NUCLEOTIDE SEQUENCE [LARGE SCALE GENOMIC DNA]</scope>
    <source>
        <strain evidence="2 3">DSM 21667</strain>
    </source>
</reference>
<dbReference type="AlphaFoldDB" id="A0A4R6Z0A3"/>
<keyword evidence="3" id="KW-1185">Reference proteome</keyword>
<dbReference type="OrthoDB" id="7062477at2"/>
<sequence>MKDMDRQELLSLLSICATLAGLCITIVALMAALKHGQHTVVDDFLAGCAAAFVTCIYLIVWMLRIRNAAWASRIGNAIEVLFLGAMTVMTIAAFIAVYSIW</sequence>
<keyword evidence="1" id="KW-1133">Transmembrane helix</keyword>
<dbReference type="Proteomes" id="UP000295293">
    <property type="component" value="Unassembled WGS sequence"/>
</dbReference>
<feature type="transmembrane region" description="Helical" evidence="1">
    <location>
        <begin position="44"/>
        <end position="65"/>
    </location>
</feature>
<proteinExistence type="predicted"/>
<evidence type="ECO:0000256" key="1">
    <source>
        <dbReference type="SAM" id="Phobius"/>
    </source>
</evidence>
<organism evidence="2 3">
    <name type="scientific">Tahibacter aquaticus</name>
    <dbReference type="NCBI Taxonomy" id="520092"/>
    <lineage>
        <taxon>Bacteria</taxon>
        <taxon>Pseudomonadati</taxon>
        <taxon>Pseudomonadota</taxon>
        <taxon>Gammaproteobacteria</taxon>
        <taxon>Lysobacterales</taxon>
        <taxon>Rhodanobacteraceae</taxon>
        <taxon>Tahibacter</taxon>
    </lineage>
</organism>
<feature type="transmembrane region" description="Helical" evidence="1">
    <location>
        <begin position="77"/>
        <end position="100"/>
    </location>
</feature>
<accession>A0A4R6Z0A3</accession>